<keyword evidence="4 7" id="KW-0812">Transmembrane</keyword>
<gene>
    <name evidence="9" type="ORF">L2X98_29065</name>
</gene>
<sequence length="177" mass="18272">MLASVDIFIAYAPLIGHDRGFPALVISLMLIARSGFSMFSRLFLGALSRMLGRRRLLVGSILLSAVMLAGFVLDLPPWALIAFACGYGFVIGICQPITMSWISLIAPPGTRGLAMSMRLAANRLGQTVLPASLGILAAATGAAGVLAASSVMLLVAAWSGTGVPRDPVAGATAEEDA</sequence>
<evidence type="ECO:0000256" key="3">
    <source>
        <dbReference type="ARBA" id="ARBA00022475"/>
    </source>
</evidence>
<keyword evidence="3" id="KW-1003">Cell membrane</keyword>
<dbReference type="InterPro" id="IPR011701">
    <property type="entry name" value="MFS"/>
</dbReference>
<feature type="transmembrane region" description="Helical" evidence="7">
    <location>
        <begin position="79"/>
        <end position="106"/>
    </location>
</feature>
<evidence type="ECO:0000313" key="10">
    <source>
        <dbReference type="Proteomes" id="UP001054811"/>
    </source>
</evidence>
<dbReference type="RefSeq" id="WP_259611098.1">
    <property type="nucleotide sequence ID" value="NZ_CP091139.2"/>
</dbReference>
<dbReference type="PANTHER" id="PTHR23517">
    <property type="entry name" value="RESISTANCE PROTEIN MDTM, PUTATIVE-RELATED-RELATED"/>
    <property type="match status" value="1"/>
</dbReference>
<keyword evidence="2" id="KW-0813">Transport</keyword>
<keyword evidence="5 7" id="KW-1133">Transmembrane helix</keyword>
<feature type="transmembrane region" description="Helical" evidence="7">
    <location>
        <begin position="20"/>
        <end position="44"/>
    </location>
</feature>
<protein>
    <submittedName>
        <fullName evidence="9">MFS transporter</fullName>
    </submittedName>
</protein>
<dbReference type="InterPro" id="IPR050171">
    <property type="entry name" value="MFS_Transporters"/>
</dbReference>
<evidence type="ECO:0000256" key="7">
    <source>
        <dbReference type="SAM" id="Phobius"/>
    </source>
</evidence>
<dbReference type="PROSITE" id="PS50850">
    <property type="entry name" value="MFS"/>
    <property type="match status" value="1"/>
</dbReference>
<accession>A0ABY5NHA5</accession>
<keyword evidence="10" id="KW-1185">Reference proteome</keyword>
<evidence type="ECO:0000256" key="2">
    <source>
        <dbReference type="ARBA" id="ARBA00022448"/>
    </source>
</evidence>
<dbReference type="EMBL" id="CP091139">
    <property type="protein sequence ID" value="UUT34573.1"/>
    <property type="molecule type" value="Genomic_DNA"/>
</dbReference>
<feature type="domain" description="Major facilitator superfamily (MFS) profile" evidence="8">
    <location>
        <begin position="1"/>
        <end position="177"/>
    </location>
</feature>
<feature type="transmembrane region" description="Helical" evidence="7">
    <location>
        <begin position="127"/>
        <end position="158"/>
    </location>
</feature>
<dbReference type="PANTHER" id="PTHR23517:SF3">
    <property type="entry name" value="INTEGRAL MEMBRANE TRANSPORT PROTEIN"/>
    <property type="match status" value="1"/>
</dbReference>
<evidence type="ECO:0000259" key="8">
    <source>
        <dbReference type="PROSITE" id="PS50850"/>
    </source>
</evidence>
<dbReference type="InterPro" id="IPR036259">
    <property type="entry name" value="MFS_trans_sf"/>
</dbReference>
<dbReference type="Gene3D" id="1.20.1250.20">
    <property type="entry name" value="MFS general substrate transporter like domains"/>
    <property type="match status" value="1"/>
</dbReference>
<evidence type="ECO:0000256" key="1">
    <source>
        <dbReference type="ARBA" id="ARBA00004651"/>
    </source>
</evidence>
<keyword evidence="6 7" id="KW-0472">Membrane</keyword>
<organism evidence="9 10">
    <name type="scientific">Microbacterium elymi</name>
    <dbReference type="NCBI Taxonomy" id="2909587"/>
    <lineage>
        <taxon>Bacteria</taxon>
        <taxon>Bacillati</taxon>
        <taxon>Actinomycetota</taxon>
        <taxon>Actinomycetes</taxon>
        <taxon>Micrococcales</taxon>
        <taxon>Microbacteriaceae</taxon>
        <taxon>Microbacterium</taxon>
    </lineage>
</organism>
<evidence type="ECO:0000313" key="9">
    <source>
        <dbReference type="EMBL" id="UUT34573.1"/>
    </source>
</evidence>
<reference evidence="9" key="1">
    <citation type="submission" date="2022-01" db="EMBL/GenBank/DDBJ databases">
        <title>Microbacterium eymi and Microbacterium rhizovicinus sp. nov., isolated from the rhizospheric soil of Elymus tsukushiensis, a plant native to the Dokdo Islands, Republic of Korea.</title>
        <authorList>
            <person name="Hwang Y.J."/>
        </authorList>
    </citation>
    <scope>NUCLEOTIDE SEQUENCE</scope>
    <source>
        <strain evidence="9">KUDC0405</strain>
    </source>
</reference>
<dbReference type="Pfam" id="PF07690">
    <property type="entry name" value="MFS_1"/>
    <property type="match status" value="1"/>
</dbReference>
<comment type="subcellular location">
    <subcellularLocation>
        <location evidence="1">Cell membrane</location>
        <topology evidence="1">Multi-pass membrane protein</topology>
    </subcellularLocation>
</comment>
<name>A0ABY5NHA5_9MICO</name>
<proteinExistence type="predicted"/>
<dbReference type="SUPFAM" id="SSF103473">
    <property type="entry name" value="MFS general substrate transporter"/>
    <property type="match status" value="1"/>
</dbReference>
<evidence type="ECO:0000256" key="4">
    <source>
        <dbReference type="ARBA" id="ARBA00022692"/>
    </source>
</evidence>
<evidence type="ECO:0000256" key="5">
    <source>
        <dbReference type="ARBA" id="ARBA00022989"/>
    </source>
</evidence>
<evidence type="ECO:0000256" key="6">
    <source>
        <dbReference type="ARBA" id="ARBA00023136"/>
    </source>
</evidence>
<dbReference type="InterPro" id="IPR020846">
    <property type="entry name" value="MFS_dom"/>
</dbReference>
<dbReference type="Proteomes" id="UP001054811">
    <property type="component" value="Chromosome"/>
</dbReference>
<feature type="transmembrane region" description="Helical" evidence="7">
    <location>
        <begin position="56"/>
        <end position="73"/>
    </location>
</feature>